<dbReference type="SUPFAM" id="SSF55729">
    <property type="entry name" value="Acyl-CoA N-acyltransferases (Nat)"/>
    <property type="match status" value="1"/>
</dbReference>
<dbReference type="STRING" id="1385514.N782_09885"/>
<dbReference type="PROSITE" id="PS51186">
    <property type="entry name" value="GNAT"/>
    <property type="match status" value="1"/>
</dbReference>
<sequence>MSLAFYNEQYLKELEYYRLPEEMVRFTDLPIQAIHKSEQDQQRFPVVILSDGAPVGFFVLHGWNGVQKYSNNEQALLVRAFSVDSRYQGRGIAKQSMLLLPHFVSEHFQCKNEILLAVNHKNTHAQHVYRQSGFVDRGKRAMGSKGELLLLHLDISL</sequence>
<dbReference type="Proteomes" id="UP000030147">
    <property type="component" value="Unassembled WGS sequence"/>
</dbReference>
<dbReference type="InterPro" id="IPR000182">
    <property type="entry name" value="GNAT_dom"/>
</dbReference>
<proteinExistence type="predicted"/>
<dbReference type="eggNOG" id="COG1670">
    <property type="taxonomic scope" value="Bacteria"/>
</dbReference>
<gene>
    <name evidence="2" type="ORF">N782_09885</name>
</gene>
<name>A0A0A2TUF2_9BACI</name>
<dbReference type="Gene3D" id="3.40.630.30">
    <property type="match status" value="1"/>
</dbReference>
<dbReference type="EMBL" id="AVBF01000021">
    <property type="protein sequence ID" value="KGP72885.1"/>
    <property type="molecule type" value="Genomic_DNA"/>
</dbReference>
<protein>
    <submittedName>
        <fullName evidence="2">GCN5 family acetyltransferase</fullName>
    </submittedName>
</protein>
<dbReference type="AlphaFoldDB" id="A0A0A2TUF2"/>
<reference evidence="2 3" key="1">
    <citation type="journal article" date="2015" name="Stand. Genomic Sci.">
        <title>High quality draft genome sequence of the moderately halophilic bacterium Pontibacillus yanchengensis Y32(T) and comparison among Pontibacillus genomes.</title>
        <authorList>
            <person name="Huang J."/>
            <person name="Qiao Z.X."/>
            <person name="Tang J.W."/>
            <person name="Wang G."/>
        </authorList>
    </citation>
    <scope>NUCLEOTIDE SEQUENCE [LARGE SCALE GENOMIC DNA]</scope>
    <source>
        <strain evidence="2 3">Y32</strain>
    </source>
</reference>
<comment type="caution">
    <text evidence="2">The sequence shown here is derived from an EMBL/GenBank/DDBJ whole genome shotgun (WGS) entry which is preliminary data.</text>
</comment>
<dbReference type="InterPro" id="IPR016181">
    <property type="entry name" value="Acyl_CoA_acyltransferase"/>
</dbReference>
<keyword evidence="3" id="KW-1185">Reference proteome</keyword>
<evidence type="ECO:0000259" key="1">
    <source>
        <dbReference type="PROSITE" id="PS51186"/>
    </source>
</evidence>
<dbReference type="GO" id="GO:0016747">
    <property type="term" value="F:acyltransferase activity, transferring groups other than amino-acyl groups"/>
    <property type="evidence" value="ECO:0007669"/>
    <property type="project" value="InterPro"/>
</dbReference>
<dbReference type="Pfam" id="PF00583">
    <property type="entry name" value="Acetyltransf_1"/>
    <property type="match status" value="1"/>
</dbReference>
<dbReference type="CDD" id="cd04301">
    <property type="entry name" value="NAT_SF"/>
    <property type="match status" value="1"/>
</dbReference>
<evidence type="ECO:0000313" key="2">
    <source>
        <dbReference type="EMBL" id="KGP72885.1"/>
    </source>
</evidence>
<accession>A0A0A2TUF2</accession>
<feature type="domain" description="N-acetyltransferase" evidence="1">
    <location>
        <begin position="1"/>
        <end position="156"/>
    </location>
</feature>
<organism evidence="2 3">
    <name type="scientific">Pontibacillus yanchengensis Y32</name>
    <dbReference type="NCBI Taxonomy" id="1385514"/>
    <lineage>
        <taxon>Bacteria</taxon>
        <taxon>Bacillati</taxon>
        <taxon>Bacillota</taxon>
        <taxon>Bacilli</taxon>
        <taxon>Bacillales</taxon>
        <taxon>Bacillaceae</taxon>
        <taxon>Pontibacillus</taxon>
    </lineage>
</organism>
<evidence type="ECO:0000313" key="3">
    <source>
        <dbReference type="Proteomes" id="UP000030147"/>
    </source>
</evidence>
<keyword evidence="2" id="KW-0808">Transferase</keyword>